<evidence type="ECO:0000256" key="3">
    <source>
        <dbReference type="SAM" id="SignalP"/>
    </source>
</evidence>
<dbReference type="AlphaFoldDB" id="A0A7M5V0V8"/>
<dbReference type="Pfam" id="PF01549">
    <property type="entry name" value="ShK"/>
    <property type="match status" value="1"/>
</dbReference>
<keyword evidence="3" id="KW-0732">Signal</keyword>
<feature type="domain" description="ShKT" evidence="4">
    <location>
        <begin position="347"/>
        <end position="380"/>
    </location>
</feature>
<feature type="signal peptide" evidence="3">
    <location>
        <begin position="1"/>
        <end position="16"/>
    </location>
</feature>
<accession>A0A7M5V0V8</accession>
<evidence type="ECO:0000259" key="4">
    <source>
        <dbReference type="PROSITE" id="PS51670"/>
    </source>
</evidence>
<dbReference type="InterPro" id="IPR003582">
    <property type="entry name" value="ShKT_dom"/>
</dbReference>
<dbReference type="Gene3D" id="3.40.390.10">
    <property type="entry name" value="Collagenase (Catalytic Domain)"/>
    <property type="match status" value="1"/>
</dbReference>
<protein>
    <recommendedName>
        <fullName evidence="4">ShKT domain-containing protein</fullName>
    </recommendedName>
</protein>
<evidence type="ECO:0000313" key="6">
    <source>
        <dbReference type="Proteomes" id="UP000594262"/>
    </source>
</evidence>
<dbReference type="InterPro" id="IPR024079">
    <property type="entry name" value="MetalloPept_cat_dom_sf"/>
</dbReference>
<sequence length="380" mass="42991">MKFLLVILAITDLANGFTVEKPLFEDDWTKYDSTTTSFSAQQSYYAKRPGAATNTHSCDQIRNQVPRHLTFITRYRFYQKYTEAYGIPVVSSGSVSDKALRRACHITRFLFADRYDLRNSFYKNEGRFAVIAIREQTTTIPEFSHLPAWWNQRARGLGGVLGRPISCGGEENVLCLRQDRYYGDDIFFHEAAHGVAEVGMAGGLQSMYQRLKGLYNSARRSGKWRNTYAMTDSREYFAEGLQSYFNNHIEGPNPPNGVHGPINTRAELRSYDPGLYNLIKELYPCGNTYHWCKENAAGSNLRMNCDGTGPIITQAPQTKAPTDAPKPQTTEDPIPPIPDTTQPPPSCKDHNRYCAAWSKYGYCDSNGYVKKYCKLSCNTC</sequence>
<keyword evidence="6" id="KW-1185">Reference proteome</keyword>
<name>A0A7M5V0V8_9CNID</name>
<dbReference type="SUPFAM" id="SSF55486">
    <property type="entry name" value="Metalloproteases ('zincins'), catalytic domain"/>
    <property type="match status" value="1"/>
</dbReference>
<dbReference type="GO" id="GO:0008237">
    <property type="term" value="F:metallopeptidase activity"/>
    <property type="evidence" value="ECO:0007669"/>
    <property type="project" value="InterPro"/>
</dbReference>
<evidence type="ECO:0000313" key="5">
    <source>
        <dbReference type="EnsemblMetazoa" id="CLYHEMP005667.1"/>
    </source>
</evidence>
<dbReference type="OrthoDB" id="6132182at2759"/>
<dbReference type="EnsemblMetazoa" id="CLYHEMT005667.1">
    <property type="protein sequence ID" value="CLYHEMP005667.1"/>
    <property type="gene ID" value="CLYHEMG005667"/>
</dbReference>
<dbReference type="PROSITE" id="PS51670">
    <property type="entry name" value="SHKT"/>
    <property type="match status" value="1"/>
</dbReference>
<reference evidence="5" key="1">
    <citation type="submission" date="2021-01" db="UniProtKB">
        <authorList>
            <consortium name="EnsemblMetazoa"/>
        </authorList>
    </citation>
    <scope>IDENTIFICATION</scope>
</reference>
<feature type="region of interest" description="Disordered" evidence="2">
    <location>
        <begin position="312"/>
        <end position="345"/>
    </location>
</feature>
<evidence type="ECO:0000256" key="1">
    <source>
        <dbReference type="PROSITE-ProRule" id="PRU01005"/>
    </source>
</evidence>
<dbReference type="Proteomes" id="UP000594262">
    <property type="component" value="Unplaced"/>
</dbReference>
<organism evidence="5 6">
    <name type="scientific">Clytia hemisphaerica</name>
    <dbReference type="NCBI Taxonomy" id="252671"/>
    <lineage>
        <taxon>Eukaryota</taxon>
        <taxon>Metazoa</taxon>
        <taxon>Cnidaria</taxon>
        <taxon>Hydrozoa</taxon>
        <taxon>Hydroidolina</taxon>
        <taxon>Leptothecata</taxon>
        <taxon>Obeliida</taxon>
        <taxon>Clytiidae</taxon>
        <taxon>Clytia</taxon>
    </lineage>
</organism>
<comment type="caution">
    <text evidence="1">Lacks conserved residue(s) required for the propagation of feature annotation.</text>
</comment>
<feature type="chain" id="PRO_5029809330" description="ShKT domain-containing protein" evidence="3">
    <location>
        <begin position="17"/>
        <end position="380"/>
    </location>
</feature>
<dbReference type="GeneID" id="136807985"/>
<evidence type="ECO:0000256" key="2">
    <source>
        <dbReference type="SAM" id="MobiDB-lite"/>
    </source>
</evidence>
<dbReference type="RefSeq" id="XP_066920716.1">
    <property type="nucleotide sequence ID" value="XM_067064615.1"/>
</dbReference>
<proteinExistence type="predicted"/>
<feature type="compositionally biased region" description="Pro residues" evidence="2">
    <location>
        <begin position="333"/>
        <end position="345"/>
    </location>
</feature>